<dbReference type="InterPro" id="IPR036286">
    <property type="entry name" value="LexA/Signal_pep-like_sf"/>
</dbReference>
<evidence type="ECO:0000313" key="2">
    <source>
        <dbReference type="Proteomes" id="UP001202328"/>
    </source>
</evidence>
<dbReference type="Proteomes" id="UP001202328">
    <property type="component" value="Unassembled WGS sequence"/>
</dbReference>
<organism evidence="1 2">
    <name type="scientific">Papaver atlanticum</name>
    <dbReference type="NCBI Taxonomy" id="357466"/>
    <lineage>
        <taxon>Eukaryota</taxon>
        <taxon>Viridiplantae</taxon>
        <taxon>Streptophyta</taxon>
        <taxon>Embryophyta</taxon>
        <taxon>Tracheophyta</taxon>
        <taxon>Spermatophyta</taxon>
        <taxon>Magnoliopsida</taxon>
        <taxon>Ranunculales</taxon>
        <taxon>Papaveraceae</taxon>
        <taxon>Papaveroideae</taxon>
        <taxon>Papaver</taxon>
    </lineage>
</organism>
<proteinExistence type="predicted"/>
<gene>
    <name evidence="1" type="ORF">MKW98_007290</name>
</gene>
<accession>A0AAD4SAW6</accession>
<sequence length="118" mass="12977">MNGLRYLLKGKGIEIAKQAFDETVLVGRFLCLSFKIPPIQVFYFTGLKQVPKGQGDNKYASQDSRQFGPVPYGLKSGTPVCGNCKHKVGQTDYKNETISDIHCSRGNNEPCNSSSSLN</sequence>
<dbReference type="SUPFAM" id="SSF51306">
    <property type="entry name" value="LexA/Signal peptidase"/>
    <property type="match status" value="1"/>
</dbReference>
<comment type="caution">
    <text evidence="1">The sequence shown here is derived from an EMBL/GenBank/DDBJ whole genome shotgun (WGS) entry which is preliminary data.</text>
</comment>
<reference evidence="1" key="1">
    <citation type="submission" date="2022-04" db="EMBL/GenBank/DDBJ databases">
        <title>A functionally conserved STORR gene fusion in Papaver species that diverged 16.8 million years ago.</title>
        <authorList>
            <person name="Catania T."/>
        </authorList>
    </citation>
    <scope>NUCLEOTIDE SEQUENCE</scope>
    <source>
        <strain evidence="1">S-188037</strain>
    </source>
</reference>
<evidence type="ECO:0000313" key="1">
    <source>
        <dbReference type="EMBL" id="KAI3890985.1"/>
    </source>
</evidence>
<dbReference type="EMBL" id="JAJJMB010012081">
    <property type="protein sequence ID" value="KAI3890985.1"/>
    <property type="molecule type" value="Genomic_DNA"/>
</dbReference>
<name>A0AAD4SAW6_9MAGN</name>
<protein>
    <submittedName>
        <fullName evidence="1">Uncharacterized protein</fullName>
    </submittedName>
</protein>
<dbReference type="AlphaFoldDB" id="A0AAD4SAW6"/>
<keyword evidence="2" id="KW-1185">Reference proteome</keyword>